<proteinExistence type="predicted"/>
<feature type="region of interest" description="Disordered" evidence="1">
    <location>
        <begin position="245"/>
        <end position="275"/>
    </location>
</feature>
<dbReference type="InterPro" id="IPR056845">
    <property type="entry name" value="LRR_Zer-1"/>
</dbReference>
<gene>
    <name evidence="3" type="ORF">WMSIL1_LOCUS10859</name>
</gene>
<keyword evidence="4" id="KW-1185">Reference proteome</keyword>
<accession>A0A564YYL4</accession>
<protein>
    <recommendedName>
        <fullName evidence="2">Zer-1-like leucine-rich repeats region domain-containing protein</fullName>
    </recommendedName>
</protein>
<feature type="non-terminal residue" evidence="3">
    <location>
        <position position="275"/>
    </location>
</feature>
<feature type="non-terminal residue" evidence="3">
    <location>
        <position position="1"/>
    </location>
</feature>
<feature type="compositionally biased region" description="Acidic residues" evidence="1">
    <location>
        <begin position="261"/>
        <end position="275"/>
    </location>
</feature>
<dbReference type="InterPro" id="IPR051341">
    <property type="entry name" value="Zyg-11_UBL_adapter"/>
</dbReference>
<dbReference type="Gene3D" id="3.80.10.10">
    <property type="entry name" value="Ribonuclease Inhibitor"/>
    <property type="match status" value="1"/>
</dbReference>
<evidence type="ECO:0000259" key="2">
    <source>
        <dbReference type="Pfam" id="PF25013"/>
    </source>
</evidence>
<dbReference type="EMBL" id="CABIJS010000488">
    <property type="protein sequence ID" value="VUZ52325.1"/>
    <property type="molecule type" value="Genomic_DNA"/>
</dbReference>
<dbReference type="PANTHER" id="PTHR12904:SF22">
    <property type="entry name" value="ZYG-11 FAMILY MEMBER B, CELL CYCLE REGULATOR"/>
    <property type="match status" value="1"/>
</dbReference>
<dbReference type="Pfam" id="PF25013">
    <property type="entry name" value="LRR_Zer-1"/>
    <property type="match status" value="1"/>
</dbReference>
<dbReference type="AlphaFoldDB" id="A0A564YYL4"/>
<organism evidence="3 4">
    <name type="scientific">Hymenolepis diminuta</name>
    <name type="common">Rat tapeworm</name>
    <dbReference type="NCBI Taxonomy" id="6216"/>
    <lineage>
        <taxon>Eukaryota</taxon>
        <taxon>Metazoa</taxon>
        <taxon>Spiralia</taxon>
        <taxon>Lophotrochozoa</taxon>
        <taxon>Platyhelminthes</taxon>
        <taxon>Cestoda</taxon>
        <taxon>Eucestoda</taxon>
        <taxon>Cyclophyllidea</taxon>
        <taxon>Hymenolepididae</taxon>
        <taxon>Hymenolepis</taxon>
    </lineage>
</organism>
<dbReference type="Proteomes" id="UP000321570">
    <property type="component" value="Unassembled WGS sequence"/>
</dbReference>
<dbReference type="SUPFAM" id="SSF52047">
    <property type="entry name" value="RNI-like"/>
    <property type="match status" value="1"/>
</dbReference>
<evidence type="ECO:0000256" key="1">
    <source>
        <dbReference type="SAM" id="MobiDB-lite"/>
    </source>
</evidence>
<evidence type="ECO:0000313" key="4">
    <source>
        <dbReference type="Proteomes" id="UP000321570"/>
    </source>
</evidence>
<dbReference type="InterPro" id="IPR032675">
    <property type="entry name" value="LRR_dom_sf"/>
</dbReference>
<dbReference type="GO" id="GO:0031462">
    <property type="term" value="C:Cul2-RING ubiquitin ligase complex"/>
    <property type="evidence" value="ECO:0007669"/>
    <property type="project" value="TreeGrafter"/>
</dbReference>
<name>A0A564YYL4_HYMDI</name>
<reference evidence="3 4" key="1">
    <citation type="submission" date="2019-07" db="EMBL/GenBank/DDBJ databases">
        <authorList>
            <person name="Jastrzebski P J."/>
            <person name="Paukszto L."/>
            <person name="Jastrzebski P J."/>
        </authorList>
    </citation>
    <scope>NUCLEOTIDE SEQUENCE [LARGE SCALE GENOMIC DNA]</scope>
    <source>
        <strain evidence="3 4">WMS-il1</strain>
    </source>
</reference>
<dbReference type="PANTHER" id="PTHR12904">
    <property type="match status" value="1"/>
</dbReference>
<evidence type="ECO:0000313" key="3">
    <source>
        <dbReference type="EMBL" id="VUZ52325.1"/>
    </source>
</evidence>
<feature type="domain" description="Zer-1-like leucine-rich repeats region" evidence="2">
    <location>
        <begin position="2"/>
        <end position="91"/>
    </location>
</feature>
<sequence>QYLDISKTKVTDISCLLESWSNLRGLILHNLKINRRRFVKQILLTILELKELRVLDVSFLHSEVYARFQFVKQFIGPDSLPHLQYLEMGNNPFELKISEISTLIRNKPELKFLGIHLYPEESLVENRAIEELARNYPNIEICGGINEDEIMKMLKHYKNRDIFLKSLFSAVDDAALQGEYFSPSFFEFLVEFLEEIAEKTGEMHSLGIHAAWAVAREEQLHAIPEEYLQRMLHYALTMIEKAPLEPDNKEEGIDADIGSCTEDENIESESDDESD</sequence>